<evidence type="ECO:0000313" key="1">
    <source>
        <dbReference type="EMBL" id="URA09088.1"/>
    </source>
</evidence>
<evidence type="ECO:0000313" key="2">
    <source>
        <dbReference type="Proteomes" id="UP001056539"/>
    </source>
</evidence>
<reference evidence="1" key="1">
    <citation type="submission" date="2021-04" db="EMBL/GenBank/DDBJ databases">
        <authorList>
            <person name="Postec A."/>
        </authorList>
    </citation>
    <scope>NUCLEOTIDE SEQUENCE</scope>
    <source>
        <strain evidence="1">F1F22</strain>
    </source>
</reference>
<dbReference type="KEGG" id="taqu:KDW03_06150"/>
<sequence length="200" mass="23801">MTRHNFLDTMNFMNLKLYFLLSVLLIVNKVFSQGAVIYGEKHFYTLLTPKGWVYDKDFCRAVGVPYIIFPSSEETNEVKKIYIYSMGFDRKEGSKENIDSFVKYDTNDFLNKFPDLKIEKLNINFTNIVKNQYLSGKYYIFKFTYPDGRYENVLYIDAKETVVTIVYSAYYEENYRKYFNDFLSLVNSFIFLGNEVRKSK</sequence>
<accession>A0AAX3BA10</accession>
<organism evidence="1 2">
    <name type="scientific">Thermospira aquatica</name>
    <dbReference type="NCBI Taxonomy" id="2828656"/>
    <lineage>
        <taxon>Bacteria</taxon>
        <taxon>Pseudomonadati</taxon>
        <taxon>Spirochaetota</taxon>
        <taxon>Spirochaetia</taxon>
        <taxon>Brevinematales</taxon>
        <taxon>Thermospiraceae</taxon>
        <taxon>Thermospira</taxon>
    </lineage>
</organism>
<dbReference type="EMBL" id="CP073355">
    <property type="protein sequence ID" value="URA09088.1"/>
    <property type="molecule type" value="Genomic_DNA"/>
</dbReference>
<dbReference type="RefSeq" id="WP_271434214.1">
    <property type="nucleotide sequence ID" value="NZ_CP073355.1"/>
</dbReference>
<dbReference type="Proteomes" id="UP001056539">
    <property type="component" value="Chromosome"/>
</dbReference>
<reference evidence="1" key="2">
    <citation type="submission" date="2022-06" db="EMBL/GenBank/DDBJ databases">
        <title>Thermospira aquatica gen. nov., sp. nov.</title>
        <authorList>
            <person name="Ben Ali Gam Z."/>
            <person name="Labat M."/>
        </authorList>
    </citation>
    <scope>NUCLEOTIDE SEQUENCE</scope>
    <source>
        <strain evidence="1">F1F22</strain>
    </source>
</reference>
<gene>
    <name evidence="1" type="ORF">KDW03_06150</name>
</gene>
<proteinExistence type="predicted"/>
<name>A0AAX3BA10_9SPIR</name>
<evidence type="ECO:0008006" key="3">
    <source>
        <dbReference type="Google" id="ProtNLM"/>
    </source>
</evidence>
<dbReference type="AlphaFoldDB" id="A0AAX3BA10"/>
<keyword evidence="2" id="KW-1185">Reference proteome</keyword>
<protein>
    <recommendedName>
        <fullName evidence="3">PsbP C-terminal domain-containing protein</fullName>
    </recommendedName>
</protein>